<protein>
    <submittedName>
        <fullName evidence="2">Uncharacterized protein</fullName>
    </submittedName>
</protein>
<feature type="region of interest" description="Disordered" evidence="1">
    <location>
        <begin position="125"/>
        <end position="145"/>
    </location>
</feature>
<dbReference type="AlphaFoldDB" id="W1NPC7"/>
<feature type="region of interest" description="Disordered" evidence="1">
    <location>
        <begin position="77"/>
        <end position="98"/>
    </location>
</feature>
<keyword evidence="3" id="KW-1185">Reference proteome</keyword>
<accession>W1NPC7</accession>
<evidence type="ECO:0000256" key="1">
    <source>
        <dbReference type="SAM" id="MobiDB-lite"/>
    </source>
</evidence>
<feature type="non-terminal residue" evidence="2">
    <location>
        <position position="1"/>
    </location>
</feature>
<evidence type="ECO:0000313" key="2">
    <source>
        <dbReference type="EMBL" id="ERM98486.1"/>
    </source>
</evidence>
<name>W1NPC7_AMBTC</name>
<organism evidence="2 3">
    <name type="scientific">Amborella trichopoda</name>
    <dbReference type="NCBI Taxonomy" id="13333"/>
    <lineage>
        <taxon>Eukaryota</taxon>
        <taxon>Viridiplantae</taxon>
        <taxon>Streptophyta</taxon>
        <taxon>Embryophyta</taxon>
        <taxon>Tracheophyta</taxon>
        <taxon>Spermatophyta</taxon>
        <taxon>Magnoliopsida</taxon>
        <taxon>Amborellales</taxon>
        <taxon>Amborellaceae</taxon>
        <taxon>Amborella</taxon>
    </lineage>
</organism>
<proteinExistence type="predicted"/>
<evidence type="ECO:0000313" key="3">
    <source>
        <dbReference type="Proteomes" id="UP000017836"/>
    </source>
</evidence>
<sequence>APPIKPLSSPQLCPNPLDRSPIPITAEQDAAMSTTFYLLSPHPVQTYKRTSRTSLPTSTPLSAQLSYNLQSYAYTTSPPSPTLTPPLPPNNPSPGSKKNHETFFPFHPMAIKDTRTSKCNSIPFSTQTGGLHGHRGRFKKRHPPAHGALSTSLSIFLSYAGIHIPPFSIHGEKPTLVRVH</sequence>
<feature type="compositionally biased region" description="Pro residues" evidence="1">
    <location>
        <begin position="78"/>
        <end position="92"/>
    </location>
</feature>
<reference evidence="3" key="1">
    <citation type="journal article" date="2013" name="Science">
        <title>The Amborella genome and the evolution of flowering plants.</title>
        <authorList>
            <consortium name="Amborella Genome Project"/>
        </authorList>
    </citation>
    <scope>NUCLEOTIDE SEQUENCE [LARGE SCALE GENOMIC DNA]</scope>
</reference>
<gene>
    <name evidence="2" type="ORF">AMTR_s00072p00170430</name>
</gene>
<dbReference type="HOGENOM" id="CLU_1500056_0_0_1"/>
<dbReference type="Gramene" id="ERM98486">
    <property type="protein sequence ID" value="ERM98486"/>
    <property type="gene ID" value="AMTR_s00072p00170430"/>
</dbReference>
<feature type="region of interest" description="Disordered" evidence="1">
    <location>
        <begin position="1"/>
        <end position="23"/>
    </location>
</feature>
<feature type="compositionally biased region" description="Basic residues" evidence="1">
    <location>
        <begin position="132"/>
        <end position="144"/>
    </location>
</feature>
<dbReference type="EMBL" id="KI395332">
    <property type="protein sequence ID" value="ERM98486.1"/>
    <property type="molecule type" value="Genomic_DNA"/>
</dbReference>
<dbReference type="Proteomes" id="UP000017836">
    <property type="component" value="Unassembled WGS sequence"/>
</dbReference>